<name>X1M5X8_9ZZZZ</name>
<sequence>SDVKDIKVWHKMLAPMMIRRCRDEPEVMRDVKILSQR</sequence>
<reference evidence="1" key="1">
    <citation type="journal article" date="2014" name="Front. Microbiol.">
        <title>High frequency of phylogenetically diverse reductive dehalogenase-homologous genes in deep subseafloor sedimentary metagenomes.</title>
        <authorList>
            <person name="Kawai M."/>
            <person name="Futagami T."/>
            <person name="Toyoda A."/>
            <person name="Takaki Y."/>
            <person name="Nishi S."/>
            <person name="Hori S."/>
            <person name="Arai W."/>
            <person name="Tsubouchi T."/>
            <person name="Morono Y."/>
            <person name="Uchiyama I."/>
            <person name="Ito T."/>
            <person name="Fujiyama A."/>
            <person name="Inagaki F."/>
            <person name="Takami H."/>
        </authorList>
    </citation>
    <scope>NUCLEOTIDE SEQUENCE</scope>
    <source>
        <strain evidence="1">Expedition CK06-06</strain>
    </source>
</reference>
<proteinExistence type="predicted"/>
<evidence type="ECO:0000313" key="1">
    <source>
        <dbReference type="EMBL" id="GAI13461.1"/>
    </source>
</evidence>
<comment type="caution">
    <text evidence="1">The sequence shown here is derived from an EMBL/GenBank/DDBJ whole genome shotgun (WGS) entry which is preliminary data.</text>
</comment>
<dbReference type="EMBL" id="BARV01007842">
    <property type="protein sequence ID" value="GAI13461.1"/>
    <property type="molecule type" value="Genomic_DNA"/>
</dbReference>
<accession>X1M5X8</accession>
<organism evidence="1">
    <name type="scientific">marine sediment metagenome</name>
    <dbReference type="NCBI Taxonomy" id="412755"/>
    <lineage>
        <taxon>unclassified sequences</taxon>
        <taxon>metagenomes</taxon>
        <taxon>ecological metagenomes</taxon>
    </lineage>
</organism>
<feature type="non-terminal residue" evidence="1">
    <location>
        <position position="1"/>
    </location>
</feature>
<dbReference type="AlphaFoldDB" id="X1M5X8"/>
<protein>
    <submittedName>
        <fullName evidence="1">Uncharacterized protein</fullName>
    </submittedName>
</protein>
<gene>
    <name evidence="1" type="ORF">S06H3_15899</name>
</gene>